<dbReference type="PANTHER" id="PTHR35841:SF1">
    <property type="entry name" value="PHOSPHONATES-BINDING PERIPLASMIC PROTEIN"/>
    <property type="match status" value="1"/>
</dbReference>
<dbReference type="HOGENOM" id="CLU_051472_7_1_4"/>
<accession>Q3SME0</accession>
<organism evidence="1 2">
    <name type="scientific">Thiobacillus denitrificans (strain ATCC 25259 / T1)</name>
    <dbReference type="NCBI Taxonomy" id="292415"/>
    <lineage>
        <taxon>Bacteria</taxon>
        <taxon>Pseudomonadati</taxon>
        <taxon>Pseudomonadota</taxon>
        <taxon>Betaproteobacteria</taxon>
        <taxon>Nitrosomonadales</taxon>
        <taxon>Thiobacillaceae</taxon>
        <taxon>Thiobacillus</taxon>
    </lineage>
</organism>
<dbReference type="SUPFAM" id="SSF53850">
    <property type="entry name" value="Periplasmic binding protein-like II"/>
    <property type="match status" value="1"/>
</dbReference>
<dbReference type="eggNOG" id="COG3221">
    <property type="taxonomic scope" value="Bacteria"/>
</dbReference>
<dbReference type="Proteomes" id="UP000008291">
    <property type="component" value="Chromosome"/>
</dbReference>
<dbReference type="Pfam" id="PF12974">
    <property type="entry name" value="Phosphonate-bd"/>
    <property type="match status" value="1"/>
</dbReference>
<proteinExistence type="predicted"/>
<evidence type="ECO:0000313" key="2">
    <source>
        <dbReference type="Proteomes" id="UP000008291"/>
    </source>
</evidence>
<keyword evidence="2" id="KW-1185">Reference proteome</keyword>
<dbReference type="Gene3D" id="3.40.190.10">
    <property type="entry name" value="Periplasmic binding protein-like II"/>
    <property type="match status" value="2"/>
</dbReference>
<sequence>MAYFFAGVLALLFGLMLAGPAAVRAAEKPLIFGVFPKLTARQTVTAYLPLAKSMEKQLGRPVAIYSARDFETFVERTARGEYDIVLTAPHLAWLARQDAGYAPLVKYAEPTRGLLVVARASAYRRPEEMRGRTIATADAIAVTVLAAEAELAARGIERQIDYQTRDAGTHYNAVMQVLNGRADAAMLGLHPYLLLPSEVRARLRILAETGPLSSLMYLTHPRLPARDAEAVRRGILAFAGTAEGTRFLQQGGYGSFIAADGSELPALQPYALEARELLRARR</sequence>
<dbReference type="EMBL" id="CP000116">
    <property type="protein sequence ID" value="AAZ96106.1"/>
    <property type="molecule type" value="Genomic_DNA"/>
</dbReference>
<name>Q3SME0_THIDA</name>
<dbReference type="OrthoDB" id="9179880at2"/>
<dbReference type="KEGG" id="tbd:Tbd_0153"/>
<evidence type="ECO:0000313" key="1">
    <source>
        <dbReference type="EMBL" id="AAZ96106.1"/>
    </source>
</evidence>
<dbReference type="PANTHER" id="PTHR35841">
    <property type="entry name" value="PHOSPHONATES-BINDING PERIPLASMIC PROTEIN"/>
    <property type="match status" value="1"/>
</dbReference>
<dbReference type="RefSeq" id="WP_011310666.1">
    <property type="nucleotide sequence ID" value="NC_007404.1"/>
</dbReference>
<gene>
    <name evidence="1" type="ordered locus">Tbd_0153</name>
</gene>
<dbReference type="AlphaFoldDB" id="Q3SME0"/>
<protein>
    <submittedName>
        <fullName evidence="1">ABC transport system periplasmic component</fullName>
    </submittedName>
</protein>
<reference evidence="1 2" key="1">
    <citation type="journal article" date="2006" name="J. Bacteriol.">
        <title>The genome sequence of the obligately chemolithoautotrophic, facultatively anaerobic bacterium Thiobacillus denitrificans.</title>
        <authorList>
            <person name="Beller H.R."/>
            <person name="Chain P.S."/>
            <person name="Letain T.E."/>
            <person name="Chakicherla A."/>
            <person name="Larimer F.W."/>
            <person name="Richardson P.M."/>
            <person name="Coleman M.A."/>
            <person name="Wood A.P."/>
            <person name="Kelly D.P."/>
        </authorList>
    </citation>
    <scope>NUCLEOTIDE SEQUENCE [LARGE SCALE GENOMIC DNA]</scope>
    <source>
        <strain evidence="1 2">ATCC 25259</strain>
    </source>
</reference>
<dbReference type="STRING" id="292415.Tbd_0153"/>